<feature type="compositionally biased region" description="Low complexity" evidence="1">
    <location>
        <begin position="262"/>
        <end position="272"/>
    </location>
</feature>
<protein>
    <submittedName>
        <fullName evidence="2">Uncharacterized protein</fullName>
    </submittedName>
</protein>
<keyword evidence="3" id="KW-1185">Reference proteome</keyword>
<dbReference type="AlphaFoldDB" id="A0AAD5KNT0"/>
<evidence type="ECO:0000313" key="2">
    <source>
        <dbReference type="EMBL" id="KAI9272616.1"/>
    </source>
</evidence>
<accession>A0AAD5KNT0</accession>
<evidence type="ECO:0000256" key="1">
    <source>
        <dbReference type="SAM" id="MobiDB-lite"/>
    </source>
</evidence>
<proteinExistence type="predicted"/>
<feature type="region of interest" description="Disordered" evidence="1">
    <location>
        <begin position="246"/>
        <end position="295"/>
    </location>
</feature>
<feature type="compositionally biased region" description="Polar residues" evidence="1">
    <location>
        <begin position="8"/>
        <end position="29"/>
    </location>
</feature>
<comment type="caution">
    <text evidence="2">The sequence shown here is derived from an EMBL/GenBank/DDBJ whole genome shotgun (WGS) entry which is preliminary data.</text>
</comment>
<reference evidence="2" key="1">
    <citation type="journal article" date="2022" name="IScience">
        <title>Evolution of zygomycete secretomes and the origins of terrestrial fungal ecologies.</title>
        <authorList>
            <person name="Chang Y."/>
            <person name="Wang Y."/>
            <person name="Mondo S."/>
            <person name="Ahrendt S."/>
            <person name="Andreopoulos W."/>
            <person name="Barry K."/>
            <person name="Beard J."/>
            <person name="Benny G.L."/>
            <person name="Blankenship S."/>
            <person name="Bonito G."/>
            <person name="Cuomo C."/>
            <person name="Desiro A."/>
            <person name="Gervers K.A."/>
            <person name="Hundley H."/>
            <person name="Kuo A."/>
            <person name="LaButti K."/>
            <person name="Lang B.F."/>
            <person name="Lipzen A."/>
            <person name="O'Donnell K."/>
            <person name="Pangilinan J."/>
            <person name="Reynolds N."/>
            <person name="Sandor L."/>
            <person name="Smith M.E."/>
            <person name="Tsang A."/>
            <person name="Grigoriev I.V."/>
            <person name="Stajich J.E."/>
            <person name="Spatafora J.W."/>
        </authorList>
    </citation>
    <scope>NUCLEOTIDE SEQUENCE</scope>
    <source>
        <strain evidence="2">RSA 2281</strain>
    </source>
</reference>
<organism evidence="2 3">
    <name type="scientific">Phascolomyces articulosus</name>
    <dbReference type="NCBI Taxonomy" id="60185"/>
    <lineage>
        <taxon>Eukaryota</taxon>
        <taxon>Fungi</taxon>
        <taxon>Fungi incertae sedis</taxon>
        <taxon>Mucoromycota</taxon>
        <taxon>Mucoromycotina</taxon>
        <taxon>Mucoromycetes</taxon>
        <taxon>Mucorales</taxon>
        <taxon>Lichtheimiaceae</taxon>
        <taxon>Phascolomyces</taxon>
    </lineage>
</organism>
<evidence type="ECO:0000313" key="3">
    <source>
        <dbReference type="Proteomes" id="UP001209540"/>
    </source>
</evidence>
<dbReference type="Proteomes" id="UP001209540">
    <property type="component" value="Unassembled WGS sequence"/>
</dbReference>
<reference evidence="2" key="2">
    <citation type="submission" date="2023-02" db="EMBL/GenBank/DDBJ databases">
        <authorList>
            <consortium name="DOE Joint Genome Institute"/>
            <person name="Mondo S.J."/>
            <person name="Chang Y."/>
            <person name="Wang Y."/>
            <person name="Ahrendt S."/>
            <person name="Andreopoulos W."/>
            <person name="Barry K."/>
            <person name="Beard J."/>
            <person name="Benny G.L."/>
            <person name="Blankenship S."/>
            <person name="Bonito G."/>
            <person name="Cuomo C."/>
            <person name="Desiro A."/>
            <person name="Gervers K.A."/>
            <person name="Hundley H."/>
            <person name="Kuo A."/>
            <person name="LaButti K."/>
            <person name="Lang B.F."/>
            <person name="Lipzen A."/>
            <person name="O'Donnell K."/>
            <person name="Pangilinan J."/>
            <person name="Reynolds N."/>
            <person name="Sandor L."/>
            <person name="Smith M.W."/>
            <person name="Tsang A."/>
            <person name="Grigoriev I.V."/>
            <person name="Stajich J.E."/>
            <person name="Spatafora J.W."/>
        </authorList>
    </citation>
    <scope>NUCLEOTIDE SEQUENCE</scope>
    <source>
        <strain evidence="2">RSA 2281</strain>
    </source>
</reference>
<sequence length="395" mass="44251">MSPKEITEQPSNNNEVQTSPNLTGQPAPAITNTSQEDVVMEALTKKVLTPSNYHAERILTPANTSSLLQACLEAAANEFFSATDKTQEELAILESKHEEALKRYTLYRKTQEALKQQPKADNLKNIVPKNMPMLQIQGGVVRDSSKPIYNSLDSFISAFEHQLKSHNLPLDDHWERLFWVALAHDASRKGSVDLTFDFISSLSSSIHEKVYPVLARVYGIEWPTEVMEVAQLIITTIGEQIDNKQDIISSSSPSSNKKHHFSPSSEEPSAPSKSKRKYSNCPVHPKGSHSSTECSVLKKQKEIATNNNNNLCKFCKKVLYKPGHKCQEFYEFKKNNNSNKNSNHCTFHNCSLHVVHHTPSSSSSTLNTQHTPSQHSQDILDEILLPAKMDGMDLT</sequence>
<feature type="region of interest" description="Disordered" evidence="1">
    <location>
        <begin position="358"/>
        <end position="378"/>
    </location>
</feature>
<feature type="compositionally biased region" description="Low complexity" evidence="1">
    <location>
        <begin position="358"/>
        <end position="371"/>
    </location>
</feature>
<feature type="non-terminal residue" evidence="2">
    <location>
        <position position="1"/>
    </location>
</feature>
<dbReference type="EMBL" id="JAIXMP010000005">
    <property type="protein sequence ID" value="KAI9272616.1"/>
    <property type="molecule type" value="Genomic_DNA"/>
</dbReference>
<gene>
    <name evidence="2" type="ORF">BDA99DRAFT_533452</name>
</gene>
<feature type="region of interest" description="Disordered" evidence="1">
    <location>
        <begin position="1"/>
        <end position="29"/>
    </location>
</feature>
<name>A0AAD5KNT0_9FUNG</name>